<proteinExistence type="predicted"/>
<organism evidence="2 3">
    <name type="scientific">Sanguibacter keddieii (strain ATCC 51767 / DSM 10542 / NCFB 3025 / ST-74)</name>
    <dbReference type="NCBI Taxonomy" id="446469"/>
    <lineage>
        <taxon>Bacteria</taxon>
        <taxon>Bacillati</taxon>
        <taxon>Actinomycetota</taxon>
        <taxon>Actinomycetes</taxon>
        <taxon>Micrococcales</taxon>
        <taxon>Sanguibacteraceae</taxon>
        <taxon>Sanguibacter</taxon>
    </lineage>
</organism>
<gene>
    <name evidence="2" type="ordered locus">Sked_04780</name>
</gene>
<dbReference type="EMBL" id="CP001819">
    <property type="protein sequence ID" value="ACZ20440.1"/>
    <property type="molecule type" value="Genomic_DNA"/>
</dbReference>
<dbReference type="eggNOG" id="ENOG503371D">
    <property type="taxonomic scope" value="Bacteria"/>
</dbReference>
<keyword evidence="1" id="KW-0812">Transmembrane</keyword>
<feature type="transmembrane region" description="Helical" evidence="1">
    <location>
        <begin position="225"/>
        <end position="242"/>
    </location>
</feature>
<sequence>MTAVDTPRRIPVRRSQTRRAAWWLLSSHLYMAAWFWGIILVLTVVATFVFRANGLGTRDDGTAASVVSMGTQAAMWFSFAMAIALSLRQLAAHLAAGLTRRSFVRANLVTVVGMAAVYSLVMVVLLVVESLVIDAAGWRARTVAGVTFDGVADAPRMFLVYLLVFATAAVAGLVVGMAYHRLGGLWGTVALIPAIPPLFLVMMLLVDRGSSGWLPSALDGEAARMLLTAAIAAVYAVVYQASMRRVTV</sequence>
<protein>
    <submittedName>
        <fullName evidence="2">Uncharacterized protein</fullName>
    </submittedName>
</protein>
<feature type="transmembrane region" description="Helical" evidence="1">
    <location>
        <begin position="21"/>
        <end position="50"/>
    </location>
</feature>
<dbReference type="KEGG" id="ske:Sked_04780"/>
<feature type="transmembrane region" description="Helical" evidence="1">
    <location>
        <begin position="158"/>
        <end position="178"/>
    </location>
</feature>
<dbReference type="OrthoDB" id="4862385at2"/>
<dbReference type="AlphaFoldDB" id="D1BKG3"/>
<keyword evidence="1" id="KW-1133">Transmembrane helix</keyword>
<name>D1BKG3_SANKS</name>
<feature type="transmembrane region" description="Helical" evidence="1">
    <location>
        <begin position="108"/>
        <end position="128"/>
    </location>
</feature>
<accession>D1BKG3</accession>
<dbReference type="RefSeq" id="WP_012865509.1">
    <property type="nucleotide sequence ID" value="NC_013521.1"/>
</dbReference>
<reference evidence="2 3" key="1">
    <citation type="journal article" date="2009" name="Stand. Genomic Sci.">
        <title>Complete genome sequence of Sanguibacter keddieii type strain (ST-74).</title>
        <authorList>
            <person name="Ivanova N."/>
            <person name="Sikorski J."/>
            <person name="Sims D."/>
            <person name="Brettin T."/>
            <person name="Detter J.C."/>
            <person name="Han C."/>
            <person name="Lapidus A."/>
            <person name="Copeland A."/>
            <person name="Glavina Del Rio T."/>
            <person name="Nolan M."/>
            <person name="Chen F."/>
            <person name="Lucas S."/>
            <person name="Tice H."/>
            <person name="Cheng J.F."/>
            <person name="Bruce D."/>
            <person name="Goodwin L."/>
            <person name="Pitluck S."/>
            <person name="Pati A."/>
            <person name="Mavromatis K."/>
            <person name="Chen A."/>
            <person name="Palaniappan K."/>
            <person name="D'haeseleer P."/>
            <person name="Chain P."/>
            <person name="Bristow J."/>
            <person name="Eisen J.A."/>
            <person name="Markowitz V."/>
            <person name="Hugenholtz P."/>
            <person name="Goker M."/>
            <person name="Pukall R."/>
            <person name="Klenk H.P."/>
            <person name="Kyrpides N.C."/>
        </authorList>
    </citation>
    <scope>NUCLEOTIDE SEQUENCE [LARGE SCALE GENOMIC DNA]</scope>
    <source>
        <strain evidence="3">ATCC 51767 / DSM 10542 / NCFB 3025 / ST-74</strain>
    </source>
</reference>
<evidence type="ECO:0000256" key="1">
    <source>
        <dbReference type="SAM" id="Phobius"/>
    </source>
</evidence>
<feature type="transmembrane region" description="Helical" evidence="1">
    <location>
        <begin position="185"/>
        <end position="205"/>
    </location>
</feature>
<evidence type="ECO:0000313" key="2">
    <source>
        <dbReference type="EMBL" id="ACZ20440.1"/>
    </source>
</evidence>
<evidence type="ECO:0000313" key="3">
    <source>
        <dbReference type="Proteomes" id="UP000000322"/>
    </source>
</evidence>
<keyword evidence="1" id="KW-0472">Membrane</keyword>
<feature type="transmembrane region" description="Helical" evidence="1">
    <location>
        <begin position="62"/>
        <end position="87"/>
    </location>
</feature>
<dbReference type="Proteomes" id="UP000000322">
    <property type="component" value="Chromosome"/>
</dbReference>
<dbReference type="HOGENOM" id="CLU_1119540_0_0_11"/>
<keyword evidence="3" id="KW-1185">Reference proteome</keyword>
<dbReference type="STRING" id="446469.Sked_04780"/>